<name>A0A6P8QS41_GEOSA</name>
<dbReference type="InParanoid" id="A0A6P8QS41"/>
<dbReference type="InterPro" id="IPR045346">
    <property type="entry name" value="Ermin"/>
</dbReference>
<organism evidence="11 12">
    <name type="scientific">Geotrypetes seraphini</name>
    <name type="common">Gaboon caecilian</name>
    <name type="synonym">Caecilia seraphini</name>
    <dbReference type="NCBI Taxonomy" id="260995"/>
    <lineage>
        <taxon>Eukaryota</taxon>
        <taxon>Metazoa</taxon>
        <taxon>Chordata</taxon>
        <taxon>Craniata</taxon>
        <taxon>Vertebrata</taxon>
        <taxon>Euteleostomi</taxon>
        <taxon>Amphibia</taxon>
        <taxon>Gymnophiona</taxon>
        <taxon>Geotrypetes</taxon>
    </lineage>
</organism>
<dbReference type="AlphaFoldDB" id="A0A6P8QS41"/>
<evidence type="ECO:0000256" key="1">
    <source>
        <dbReference type="ARBA" id="ARBA00004245"/>
    </source>
</evidence>
<dbReference type="GO" id="GO:0033270">
    <property type="term" value="C:paranode region of axon"/>
    <property type="evidence" value="ECO:0007669"/>
    <property type="project" value="TreeGrafter"/>
</dbReference>
<dbReference type="GO" id="GO:0043209">
    <property type="term" value="C:myelin sheath"/>
    <property type="evidence" value="ECO:0007669"/>
    <property type="project" value="TreeGrafter"/>
</dbReference>
<keyword evidence="11" id="KW-1185">Reference proteome</keyword>
<dbReference type="GO" id="GO:0007015">
    <property type="term" value="P:actin filament organization"/>
    <property type="evidence" value="ECO:0007669"/>
    <property type="project" value="InterPro"/>
</dbReference>
<evidence type="ECO:0000256" key="5">
    <source>
        <dbReference type="ARBA" id="ARBA00023203"/>
    </source>
</evidence>
<dbReference type="KEGG" id="gsh:117360417"/>
<dbReference type="RefSeq" id="XP_033800019.1">
    <property type="nucleotide sequence ID" value="XM_033944128.1"/>
</dbReference>
<feature type="region of interest" description="Disordered" evidence="10">
    <location>
        <begin position="137"/>
        <end position="184"/>
    </location>
</feature>
<sequence length="286" mass="31952">MSDEALTSSSISEYYGSISSEDTQVPIIDIIDGTGKPIGMVLLENAKLGSEDTFVHENQEENRKMAHDISKSGRSVQLPNDMKTEENQVENSSFMEERKDDMTSQESTINEMVAGKGAPDMAIPVESNENEITCQDQMAAERPDDSLRDETDDSLRDETDDSLRDETDDSLREIKEGEELVDSGEKARAELQTVKILEELEMKTVDQTMQLIKDHGKNGKELCSSTQENSPARSSFVSSSAKVLQGSGNNPDIGRHSYSRYDTVSYRKIRKGNTKQRVDEFESMNL</sequence>
<reference evidence="12" key="1">
    <citation type="submission" date="2025-08" db="UniProtKB">
        <authorList>
            <consortium name="RefSeq"/>
        </authorList>
    </citation>
    <scope>IDENTIFICATION</scope>
</reference>
<dbReference type="InterPro" id="IPR008954">
    <property type="entry name" value="Moesin_tail_sf"/>
</dbReference>
<keyword evidence="3" id="KW-0963">Cytoplasm</keyword>
<keyword evidence="4" id="KW-0597">Phosphoprotein</keyword>
<comment type="function">
    <text evidence="7">Plays a role in cytoskeletal rearrangements during the late wrapping and/or compaction phases of myelinogenesis as well as in maintenance and stability of myelin sheath in the adult. May play an important role in late-stage oligodendroglia maturation, myelin/Ranvier node formation during CNS development, and in the maintenance and plasticity of related structures in the mature CNS.</text>
</comment>
<dbReference type="GO" id="GO:0030175">
    <property type="term" value="C:filopodium"/>
    <property type="evidence" value="ECO:0007669"/>
    <property type="project" value="TreeGrafter"/>
</dbReference>
<proteinExistence type="predicted"/>
<evidence type="ECO:0000256" key="9">
    <source>
        <dbReference type="ARBA" id="ARBA00031224"/>
    </source>
</evidence>
<feature type="region of interest" description="Disordered" evidence="10">
    <location>
        <begin position="64"/>
        <end position="104"/>
    </location>
</feature>
<protein>
    <recommendedName>
        <fullName evidence="8">Ermin</fullName>
    </recommendedName>
    <alternativeName>
        <fullName evidence="9">Juxtanodin</fullName>
    </alternativeName>
</protein>
<dbReference type="GO" id="GO:0005938">
    <property type="term" value="C:cell cortex"/>
    <property type="evidence" value="ECO:0007669"/>
    <property type="project" value="TreeGrafter"/>
</dbReference>
<evidence type="ECO:0000256" key="2">
    <source>
        <dbReference type="ARBA" id="ARBA00011216"/>
    </source>
</evidence>
<dbReference type="GO" id="GO:0005856">
    <property type="term" value="C:cytoskeleton"/>
    <property type="evidence" value="ECO:0007669"/>
    <property type="project" value="UniProtKB-SubCell"/>
</dbReference>
<dbReference type="Pfam" id="PF20491">
    <property type="entry name" value="Ermin"/>
    <property type="match status" value="1"/>
</dbReference>
<evidence type="ECO:0000256" key="7">
    <source>
        <dbReference type="ARBA" id="ARBA00025213"/>
    </source>
</evidence>
<accession>A0A6P8QS41</accession>
<feature type="region of interest" description="Disordered" evidence="10">
    <location>
        <begin position="219"/>
        <end position="259"/>
    </location>
</feature>
<evidence type="ECO:0000256" key="10">
    <source>
        <dbReference type="SAM" id="MobiDB-lite"/>
    </source>
</evidence>
<dbReference type="GO" id="GO:0008360">
    <property type="term" value="P:regulation of cell shape"/>
    <property type="evidence" value="ECO:0007669"/>
    <property type="project" value="InterPro"/>
</dbReference>
<dbReference type="GeneID" id="117360417"/>
<dbReference type="GO" id="GO:0051015">
    <property type="term" value="F:actin filament binding"/>
    <property type="evidence" value="ECO:0007669"/>
    <property type="project" value="InterPro"/>
</dbReference>
<dbReference type="GO" id="GO:0001763">
    <property type="term" value="P:morphogenesis of a branching structure"/>
    <property type="evidence" value="ECO:0007669"/>
    <property type="project" value="TreeGrafter"/>
</dbReference>
<dbReference type="GO" id="GO:0033269">
    <property type="term" value="C:internode region of axon"/>
    <property type="evidence" value="ECO:0007669"/>
    <property type="project" value="TreeGrafter"/>
</dbReference>
<keyword evidence="5" id="KW-0009">Actin-binding</keyword>
<evidence type="ECO:0000256" key="3">
    <source>
        <dbReference type="ARBA" id="ARBA00022490"/>
    </source>
</evidence>
<dbReference type="Proteomes" id="UP000515159">
    <property type="component" value="Chromosome 5"/>
</dbReference>
<evidence type="ECO:0000256" key="6">
    <source>
        <dbReference type="ARBA" id="ARBA00023212"/>
    </source>
</evidence>
<dbReference type="GO" id="GO:0043025">
    <property type="term" value="C:neuronal cell body"/>
    <property type="evidence" value="ECO:0007669"/>
    <property type="project" value="TreeGrafter"/>
</dbReference>
<comment type="subunit">
    <text evidence="2">Binds actin.</text>
</comment>
<dbReference type="SUPFAM" id="SSF48678">
    <property type="entry name" value="Moesin tail domain"/>
    <property type="match status" value="1"/>
</dbReference>
<dbReference type="OrthoDB" id="9947518at2759"/>
<dbReference type="GO" id="GO:0031344">
    <property type="term" value="P:regulation of cell projection organization"/>
    <property type="evidence" value="ECO:0007669"/>
    <property type="project" value="TreeGrafter"/>
</dbReference>
<evidence type="ECO:0000256" key="4">
    <source>
        <dbReference type="ARBA" id="ARBA00022553"/>
    </source>
</evidence>
<dbReference type="FunCoup" id="A0A6P8QS41">
    <property type="interactions" value="42"/>
</dbReference>
<dbReference type="CTD" id="57471"/>
<comment type="subcellular location">
    <subcellularLocation>
        <location evidence="1">Cytoplasm</location>
        <location evidence="1">Cytoskeleton</location>
    </subcellularLocation>
</comment>
<keyword evidence="6" id="KW-0206">Cytoskeleton</keyword>
<dbReference type="PANTHER" id="PTHR47137">
    <property type="entry name" value="ERMIN"/>
    <property type="match status" value="1"/>
</dbReference>
<evidence type="ECO:0000313" key="11">
    <source>
        <dbReference type="Proteomes" id="UP000515159"/>
    </source>
</evidence>
<dbReference type="GO" id="GO:0070062">
    <property type="term" value="C:extracellular exosome"/>
    <property type="evidence" value="ECO:0007669"/>
    <property type="project" value="TreeGrafter"/>
</dbReference>
<feature type="compositionally biased region" description="Basic and acidic residues" evidence="10">
    <location>
        <begin position="139"/>
        <end position="184"/>
    </location>
</feature>
<evidence type="ECO:0000313" key="12">
    <source>
        <dbReference type="RefSeq" id="XP_033800019.1"/>
    </source>
</evidence>
<gene>
    <name evidence="12" type="primary">ERMN</name>
</gene>
<evidence type="ECO:0000256" key="8">
    <source>
        <dbReference type="ARBA" id="ARBA00026168"/>
    </source>
</evidence>
<feature type="compositionally biased region" description="Low complexity" evidence="10">
    <location>
        <begin position="230"/>
        <end position="240"/>
    </location>
</feature>
<dbReference type="PANTHER" id="PTHR47137:SF1">
    <property type="entry name" value="ERMIN"/>
    <property type="match status" value="1"/>
</dbReference>
<dbReference type="Gene3D" id="6.10.360.10">
    <property type="match status" value="1"/>
</dbReference>